<evidence type="ECO:0008006" key="3">
    <source>
        <dbReference type="Google" id="ProtNLM"/>
    </source>
</evidence>
<gene>
    <name evidence="1" type="ORF">QLS71_015780</name>
</gene>
<dbReference type="AlphaFoldDB" id="A0AAU7EDW8"/>
<proteinExistence type="predicted"/>
<evidence type="ECO:0000313" key="1">
    <source>
        <dbReference type="EMBL" id="XBL13771.1"/>
    </source>
</evidence>
<dbReference type="RefSeq" id="WP_308992832.1">
    <property type="nucleotide sequence ID" value="NZ_CP155618.1"/>
</dbReference>
<reference evidence="1" key="1">
    <citation type="submission" date="2024-04" db="EMBL/GenBank/DDBJ databases">
        <title>Mariniflexile litorale, isolated from the shallow sediments of the Sea of Japan.</title>
        <authorList>
            <person name="Romanenko L."/>
            <person name="Isaeva M."/>
        </authorList>
    </citation>
    <scope>NUCLEOTIDE SEQUENCE [LARGE SCALE GENOMIC DNA]</scope>
    <source>
        <strain evidence="1">KMM 9835</strain>
    </source>
</reference>
<organism evidence="1 2">
    <name type="scientific">Mariniflexile litorale</name>
    <dbReference type="NCBI Taxonomy" id="3045158"/>
    <lineage>
        <taxon>Bacteria</taxon>
        <taxon>Pseudomonadati</taxon>
        <taxon>Bacteroidota</taxon>
        <taxon>Flavobacteriia</taxon>
        <taxon>Flavobacteriales</taxon>
        <taxon>Flavobacteriaceae</taxon>
        <taxon>Mariniflexile</taxon>
    </lineage>
</organism>
<sequence length="138" mass="16178">MKFEESENLTKFIHKKIELSFGKFFICEDFVVAELNHEIHVDWLIIQKIANMIIELYGTSKKIGFISNKVNSYSIDPFVWVTFSKEYDFIEAAAIVWYNDAGFMSSTLEKMFLKNSVKLCESLEEAVQWILNSEEIRN</sequence>
<accession>A0AAU7EDW8</accession>
<dbReference type="Proteomes" id="UP001224325">
    <property type="component" value="Chromosome"/>
</dbReference>
<dbReference type="EMBL" id="CP155618">
    <property type="protein sequence ID" value="XBL13771.1"/>
    <property type="molecule type" value="Genomic_DNA"/>
</dbReference>
<dbReference type="KEGG" id="mlil:QLS71_015780"/>
<name>A0AAU7EDW8_9FLAO</name>
<protein>
    <recommendedName>
        <fullName evidence="3">STAS/SEC14 domain-containing protein</fullName>
    </recommendedName>
</protein>
<evidence type="ECO:0000313" key="2">
    <source>
        <dbReference type="Proteomes" id="UP001224325"/>
    </source>
</evidence>
<keyword evidence="2" id="KW-1185">Reference proteome</keyword>